<dbReference type="AlphaFoldDB" id="A0A2W5FUG3"/>
<gene>
    <name evidence="1" type="ORF">DI586_00080</name>
</gene>
<evidence type="ECO:0000313" key="1">
    <source>
        <dbReference type="EMBL" id="PZP57467.1"/>
    </source>
</evidence>
<accession>A0A2W5FUG3</accession>
<evidence type="ECO:0000313" key="2">
    <source>
        <dbReference type="Proteomes" id="UP000249739"/>
    </source>
</evidence>
<dbReference type="Proteomes" id="UP000249739">
    <property type="component" value="Unassembled WGS sequence"/>
</dbReference>
<dbReference type="EMBL" id="QFOT01000001">
    <property type="protein sequence ID" value="PZP57467.1"/>
    <property type="molecule type" value="Genomic_DNA"/>
</dbReference>
<comment type="caution">
    <text evidence="1">The sequence shown here is derived from an EMBL/GenBank/DDBJ whole genome shotgun (WGS) entry which is preliminary data.</text>
</comment>
<proteinExistence type="predicted"/>
<name>A0A2W5FUG3_9BACT</name>
<sequence length="136" mass="15429">MDRPVDPKIADEDDIDVFAAREGDNSKYVIAADAPVLPSLASRCNTELVVKDDGSSMVLFDAPMPDAVHWVEYDMDLDSLTFVTWRGAIFSLGMKIHKPFRKYLSKKFEIYLVEMGEGKEMRMMDIVPLIVRRIGI</sequence>
<organism evidence="1 2">
    <name type="scientific">Micavibrio aeruginosavorus</name>
    <dbReference type="NCBI Taxonomy" id="349221"/>
    <lineage>
        <taxon>Bacteria</taxon>
        <taxon>Pseudomonadati</taxon>
        <taxon>Bdellovibrionota</taxon>
        <taxon>Bdellovibrionia</taxon>
        <taxon>Bdellovibrionales</taxon>
        <taxon>Pseudobdellovibrionaceae</taxon>
        <taxon>Micavibrio</taxon>
    </lineage>
</organism>
<reference evidence="1 2" key="1">
    <citation type="submission" date="2017-08" db="EMBL/GenBank/DDBJ databases">
        <title>Infants hospitalized years apart are colonized by the same room-sourced microbial strains.</title>
        <authorList>
            <person name="Brooks B."/>
            <person name="Olm M.R."/>
            <person name="Firek B.A."/>
            <person name="Baker R."/>
            <person name="Thomas B.C."/>
            <person name="Morowitz M.J."/>
            <person name="Banfield J.F."/>
        </authorList>
    </citation>
    <scope>NUCLEOTIDE SEQUENCE [LARGE SCALE GENOMIC DNA]</scope>
    <source>
        <strain evidence="1">S2_006_000_R2_64</strain>
    </source>
</reference>
<protein>
    <submittedName>
        <fullName evidence="1">Uncharacterized protein</fullName>
    </submittedName>
</protein>